<dbReference type="STRING" id="58117.SAMN05421833_12435"/>
<evidence type="ECO:0000313" key="2">
    <source>
        <dbReference type="EMBL" id="SIS04210.1"/>
    </source>
</evidence>
<name>A0A1N7FV38_9ACTN</name>
<dbReference type="SUPFAM" id="SSF51735">
    <property type="entry name" value="NAD(P)-binding Rossmann-fold domains"/>
    <property type="match status" value="1"/>
</dbReference>
<dbReference type="AlphaFoldDB" id="A0A1N7FV38"/>
<gene>
    <name evidence="2" type="ORF">SAMN05421833_12435</name>
</gene>
<organism evidence="2 3">
    <name type="scientific">Microbispora rosea</name>
    <dbReference type="NCBI Taxonomy" id="58117"/>
    <lineage>
        <taxon>Bacteria</taxon>
        <taxon>Bacillati</taxon>
        <taxon>Actinomycetota</taxon>
        <taxon>Actinomycetes</taxon>
        <taxon>Streptosporangiales</taxon>
        <taxon>Streptosporangiaceae</taxon>
        <taxon>Microbispora</taxon>
    </lineage>
</organism>
<reference evidence="3" key="1">
    <citation type="submission" date="2017-01" db="EMBL/GenBank/DDBJ databases">
        <authorList>
            <person name="Varghese N."/>
            <person name="Submissions S."/>
        </authorList>
    </citation>
    <scope>NUCLEOTIDE SEQUENCE [LARGE SCALE GENOMIC DNA]</scope>
    <source>
        <strain evidence="3">ATCC 12950</strain>
    </source>
</reference>
<dbReference type="InterPro" id="IPR036291">
    <property type="entry name" value="NAD(P)-bd_dom_sf"/>
</dbReference>
<dbReference type="InterPro" id="IPR013120">
    <property type="entry name" value="FAR_NAD-bd"/>
</dbReference>
<feature type="domain" description="Thioester reductase (TE)" evidence="1">
    <location>
        <begin position="25"/>
        <end position="262"/>
    </location>
</feature>
<dbReference type="Pfam" id="PF07993">
    <property type="entry name" value="NAD_binding_4"/>
    <property type="match status" value="1"/>
</dbReference>
<dbReference type="EMBL" id="FTNI01000024">
    <property type="protein sequence ID" value="SIS04210.1"/>
    <property type="molecule type" value="Genomic_DNA"/>
</dbReference>
<evidence type="ECO:0000259" key="1">
    <source>
        <dbReference type="Pfam" id="PF07993"/>
    </source>
</evidence>
<accession>A0A1N7FV38</accession>
<proteinExistence type="predicted"/>
<sequence length="370" mass="41248">MSNRDFTFRYLLWEGAVVRVHVIDGANGFVASHLIGTLLARGEEVIALARASAEVVRRRVEDALRCLGFDEAPAGRLRVRGLALDEPDLGLPVAEVFAEPCVYWHVAALVTFFPRREEELLNVNVAGSANALSTYERHARPGSRYVHVGTAYQCGLDTEGPVPEDWPSQAPPDRFRNFYEYSKRQAEIALARSRSVREGTALVARLGVMVGHSGTGRALTDYGLYDFLRVIAFFARRTPGERVRLPCHPEANLHLTPVDTTVSRLLALAAADQPRPVSHVVNGVTVPVRDLFGVINARLPIELVPATPEEIRDRPFGRFEALVNMRAKYTATYFRHRYDFAWRNAVAPPAVTPAVLDRLVSWYVREGLPE</sequence>
<dbReference type="Proteomes" id="UP000186096">
    <property type="component" value="Unassembled WGS sequence"/>
</dbReference>
<dbReference type="Gene3D" id="3.40.50.720">
    <property type="entry name" value="NAD(P)-binding Rossmann-like Domain"/>
    <property type="match status" value="1"/>
</dbReference>
<keyword evidence="3" id="KW-1185">Reference proteome</keyword>
<protein>
    <submittedName>
        <fullName evidence="2">Thioester reductase domain-containing protein</fullName>
    </submittedName>
</protein>
<evidence type="ECO:0000313" key="3">
    <source>
        <dbReference type="Proteomes" id="UP000186096"/>
    </source>
</evidence>